<dbReference type="EC" id="2.1.2.9" evidence="2 5"/>
<dbReference type="InterPro" id="IPR005793">
    <property type="entry name" value="Formyl_trans_C"/>
</dbReference>
<dbReference type="NCBIfam" id="TIGR00460">
    <property type="entry name" value="fmt"/>
    <property type="match status" value="1"/>
</dbReference>
<dbReference type="Gene3D" id="3.40.50.12230">
    <property type="match status" value="1"/>
</dbReference>
<dbReference type="Proteomes" id="UP000037267">
    <property type="component" value="Unassembled WGS sequence"/>
</dbReference>
<comment type="catalytic activity">
    <reaction evidence="5">
        <text>L-methionyl-tRNA(fMet) + (6R)-10-formyltetrahydrofolate = N-formyl-L-methionyl-tRNA(fMet) + (6S)-5,6,7,8-tetrahydrofolate + H(+)</text>
        <dbReference type="Rhea" id="RHEA:24380"/>
        <dbReference type="Rhea" id="RHEA-COMP:9952"/>
        <dbReference type="Rhea" id="RHEA-COMP:9953"/>
        <dbReference type="ChEBI" id="CHEBI:15378"/>
        <dbReference type="ChEBI" id="CHEBI:57453"/>
        <dbReference type="ChEBI" id="CHEBI:78530"/>
        <dbReference type="ChEBI" id="CHEBI:78844"/>
        <dbReference type="ChEBI" id="CHEBI:195366"/>
        <dbReference type="EC" id="2.1.2.9"/>
    </reaction>
</comment>
<protein>
    <recommendedName>
        <fullName evidence="2 5">Methionyl-tRNA formyltransferase</fullName>
        <ecNumber evidence="2 5">2.1.2.9</ecNumber>
    </recommendedName>
</protein>
<evidence type="ECO:0000256" key="1">
    <source>
        <dbReference type="ARBA" id="ARBA00010699"/>
    </source>
</evidence>
<dbReference type="AlphaFoldDB" id="A0A0L0WB32"/>
<gene>
    <name evidence="5 8" type="primary">fmt</name>
    <name evidence="8" type="ORF">CLPU_5c00460</name>
</gene>
<dbReference type="InterPro" id="IPR044135">
    <property type="entry name" value="Met-tRNA-FMT_C"/>
</dbReference>
<dbReference type="CDD" id="cd08704">
    <property type="entry name" value="Met_tRNA_FMT_C"/>
    <property type="match status" value="1"/>
</dbReference>
<dbReference type="SUPFAM" id="SSF53328">
    <property type="entry name" value="Formyltransferase"/>
    <property type="match status" value="1"/>
</dbReference>
<sequence>MKVVFMGTPDFAVPTLEAIYNNGHQIPLVITQTDKQKGRGKKVTPPPVKEKALELGIQVHQPHNVNDKETITMLKEISPDVIVVVAYGQILKEEILNLPKYRCINVHASLLPRYRGAAPINWVIINGENRTGVTIMEMSKGLDTGDMLLKEEIEIGQDETAGNLHDRLMSIGANLLTKTLNELEKGNIVKVPQNDEESTYAPIMTKSLGKINWDKCGSEIKNLVRGTQPWPGSFFEYEGKNVKILEVDVDNKFKEGKNGEIVKVNKDGIFVNVEDKCVIIKRIQFPGKKAMSIEEFLRGNKFECGISLK</sequence>
<dbReference type="STRING" id="1503.CLPU_5c00460"/>
<dbReference type="PANTHER" id="PTHR11138">
    <property type="entry name" value="METHIONYL-TRNA FORMYLTRANSFERASE"/>
    <property type="match status" value="1"/>
</dbReference>
<dbReference type="GO" id="GO:0004479">
    <property type="term" value="F:methionyl-tRNA formyltransferase activity"/>
    <property type="evidence" value="ECO:0007669"/>
    <property type="project" value="UniProtKB-UniRule"/>
</dbReference>
<dbReference type="PROSITE" id="PS00373">
    <property type="entry name" value="GART"/>
    <property type="match status" value="1"/>
</dbReference>
<evidence type="ECO:0000256" key="5">
    <source>
        <dbReference type="HAMAP-Rule" id="MF_00182"/>
    </source>
</evidence>
<evidence type="ECO:0000259" key="7">
    <source>
        <dbReference type="Pfam" id="PF02911"/>
    </source>
</evidence>
<dbReference type="FunFam" id="3.40.50.12230:FF:000001">
    <property type="entry name" value="Methionyl-tRNA formyltransferase"/>
    <property type="match status" value="1"/>
</dbReference>
<comment type="caution">
    <text evidence="8">The sequence shown here is derived from an EMBL/GenBank/DDBJ whole genome shotgun (WGS) entry which is preliminary data.</text>
</comment>
<accession>A0A0L0WB32</accession>
<dbReference type="HAMAP" id="MF_00182">
    <property type="entry name" value="Formyl_trans"/>
    <property type="match status" value="1"/>
</dbReference>
<evidence type="ECO:0000313" key="9">
    <source>
        <dbReference type="Proteomes" id="UP000037267"/>
    </source>
</evidence>
<dbReference type="PANTHER" id="PTHR11138:SF5">
    <property type="entry name" value="METHIONYL-TRNA FORMYLTRANSFERASE, MITOCHONDRIAL"/>
    <property type="match status" value="1"/>
</dbReference>
<feature type="binding site" evidence="5">
    <location>
        <begin position="109"/>
        <end position="112"/>
    </location>
    <ligand>
        <name>(6S)-5,6,7,8-tetrahydrofolate</name>
        <dbReference type="ChEBI" id="CHEBI:57453"/>
    </ligand>
</feature>
<dbReference type="OrthoDB" id="9802815at2"/>
<dbReference type="InterPro" id="IPR036477">
    <property type="entry name" value="Formyl_transf_N_sf"/>
</dbReference>
<dbReference type="Pfam" id="PF02911">
    <property type="entry name" value="Formyl_trans_C"/>
    <property type="match status" value="1"/>
</dbReference>
<feature type="domain" description="Formyl transferase C-terminal" evidence="7">
    <location>
        <begin position="204"/>
        <end position="300"/>
    </location>
</feature>
<comment type="function">
    <text evidence="5">Attaches a formyl group to the free amino group of methionyl-tRNA(fMet). The formyl group appears to play a dual role in the initiator identity of N-formylmethionyl-tRNA by promoting its recognition by IF2 and preventing the misappropriation of this tRNA by the elongation apparatus.</text>
</comment>
<reference evidence="9" key="1">
    <citation type="submission" date="2015-07" db="EMBL/GenBank/DDBJ databases">
        <title>Draft genome sequence of the purine-degrading Gottschalkia purinilyticum DSM 1384 (formerly Clostridium purinilyticum).</title>
        <authorList>
            <person name="Poehlein A."/>
            <person name="Schiel-Bengelsdorf B."/>
            <person name="Bengelsdorf F.R."/>
            <person name="Daniel R."/>
            <person name="Duerre P."/>
        </authorList>
    </citation>
    <scope>NUCLEOTIDE SEQUENCE [LARGE SCALE GENOMIC DNA]</scope>
    <source>
        <strain evidence="9">DSM 1384</strain>
    </source>
</reference>
<keyword evidence="9" id="KW-1185">Reference proteome</keyword>
<proteinExistence type="inferred from homology"/>
<evidence type="ECO:0000256" key="2">
    <source>
        <dbReference type="ARBA" id="ARBA00012261"/>
    </source>
</evidence>
<keyword evidence="3 5" id="KW-0808">Transferase</keyword>
<dbReference type="CDD" id="cd08646">
    <property type="entry name" value="FMT_core_Met-tRNA-FMT_N"/>
    <property type="match status" value="1"/>
</dbReference>
<comment type="similarity">
    <text evidence="1 5">Belongs to the Fmt family.</text>
</comment>
<organism evidence="8 9">
    <name type="scientific">Gottschalkia purinilytica</name>
    <name type="common">Clostridium purinilyticum</name>
    <dbReference type="NCBI Taxonomy" id="1503"/>
    <lineage>
        <taxon>Bacteria</taxon>
        <taxon>Bacillati</taxon>
        <taxon>Bacillota</taxon>
        <taxon>Tissierellia</taxon>
        <taxon>Tissierellales</taxon>
        <taxon>Gottschalkiaceae</taxon>
        <taxon>Gottschalkia</taxon>
    </lineage>
</organism>
<dbReference type="SUPFAM" id="SSF50486">
    <property type="entry name" value="FMT C-terminal domain-like"/>
    <property type="match status" value="1"/>
</dbReference>
<dbReference type="InterPro" id="IPR011034">
    <property type="entry name" value="Formyl_transferase-like_C_sf"/>
</dbReference>
<dbReference type="EMBL" id="LGSS01000005">
    <property type="protein sequence ID" value="KNF08739.1"/>
    <property type="molecule type" value="Genomic_DNA"/>
</dbReference>
<name>A0A0L0WB32_GOTPU</name>
<dbReference type="RefSeq" id="WP_050354842.1">
    <property type="nucleotide sequence ID" value="NZ_LGSS01000005.1"/>
</dbReference>
<dbReference type="GO" id="GO:0005829">
    <property type="term" value="C:cytosol"/>
    <property type="evidence" value="ECO:0007669"/>
    <property type="project" value="TreeGrafter"/>
</dbReference>
<evidence type="ECO:0000259" key="6">
    <source>
        <dbReference type="Pfam" id="PF00551"/>
    </source>
</evidence>
<evidence type="ECO:0000256" key="3">
    <source>
        <dbReference type="ARBA" id="ARBA00022679"/>
    </source>
</evidence>
<keyword evidence="4 5" id="KW-0648">Protein biosynthesis</keyword>
<dbReference type="InterPro" id="IPR005794">
    <property type="entry name" value="Fmt"/>
</dbReference>
<dbReference type="InterPro" id="IPR001555">
    <property type="entry name" value="GART_AS"/>
</dbReference>
<dbReference type="InterPro" id="IPR002376">
    <property type="entry name" value="Formyl_transf_N"/>
</dbReference>
<dbReference type="PATRIC" id="fig|1503.3.peg.2568"/>
<feature type="domain" description="Formyl transferase N-terminal" evidence="6">
    <location>
        <begin position="1"/>
        <end position="179"/>
    </location>
</feature>
<evidence type="ECO:0000256" key="4">
    <source>
        <dbReference type="ARBA" id="ARBA00022917"/>
    </source>
</evidence>
<dbReference type="Pfam" id="PF00551">
    <property type="entry name" value="Formyl_trans_N"/>
    <property type="match status" value="1"/>
</dbReference>
<dbReference type="InterPro" id="IPR041711">
    <property type="entry name" value="Met-tRNA-FMT_N"/>
</dbReference>
<evidence type="ECO:0000313" key="8">
    <source>
        <dbReference type="EMBL" id="KNF08739.1"/>
    </source>
</evidence>